<feature type="active site" description="Proton donor/acceptor" evidence="3">
    <location>
        <position position="619"/>
    </location>
</feature>
<evidence type="ECO:0000256" key="1">
    <source>
        <dbReference type="ARBA" id="ARBA00001947"/>
    </source>
</evidence>
<dbReference type="PANTHER" id="PTHR12756">
    <property type="entry name" value="CYTOSOLIC CARBOXYPEPTIDASE"/>
    <property type="match status" value="1"/>
</dbReference>
<dbReference type="Pfam" id="PF18027">
    <property type="entry name" value="Pepdidase_M14_N"/>
    <property type="match status" value="1"/>
</dbReference>
<dbReference type="Gene3D" id="2.60.40.3120">
    <property type="match status" value="1"/>
</dbReference>
<dbReference type="PANTHER" id="PTHR12756:SF45">
    <property type="entry name" value="CYTOSOLIC CARBOXYPEPTIDASE NNA1"/>
    <property type="match status" value="1"/>
</dbReference>
<accession>A0ABM1T9V9</accession>
<evidence type="ECO:0000313" key="7">
    <source>
        <dbReference type="RefSeq" id="XP_022252665.1"/>
    </source>
</evidence>
<dbReference type="RefSeq" id="XP_022252665.1">
    <property type="nucleotide sequence ID" value="XM_022396957.1"/>
</dbReference>
<evidence type="ECO:0000256" key="3">
    <source>
        <dbReference type="PROSITE-ProRule" id="PRU01379"/>
    </source>
</evidence>
<organism evidence="6 7">
    <name type="scientific">Limulus polyphemus</name>
    <name type="common">Atlantic horseshoe crab</name>
    <dbReference type="NCBI Taxonomy" id="6850"/>
    <lineage>
        <taxon>Eukaryota</taxon>
        <taxon>Metazoa</taxon>
        <taxon>Ecdysozoa</taxon>
        <taxon>Arthropoda</taxon>
        <taxon>Chelicerata</taxon>
        <taxon>Merostomata</taxon>
        <taxon>Xiphosura</taxon>
        <taxon>Limulidae</taxon>
        <taxon>Limulus</taxon>
    </lineage>
</organism>
<sequence length="717" mass="81831">MENYMPTSLVQKNSSTKDSGPDTQSSNSHLFVTPYENFMKKHLQYYGFCTGISRVFNDNYMTIEEWNQNNIYLTEDACTSKIPQTVAGSHPSAVSELDASSSGLCNSRRDSSIKQKETVKDKRETCIVNSIGDACRTNQIFFSVREGRMVPQLTQPRGPAIIGIEPGVQNLPRWPAEMQVIEERIRHIPNSFNEREPYYVSTGLEPQPFVVGEAKGQVVYYYKPLTGSYFLQSKLGHPSSQDEIAVTPQNSDDVTLVFESRFESGNLEKAIQLSQFCYELYLRPDLYSERHSQWFYFCVSNTRSNITYRFSIVNFRKPYSLYSCGMQPLRYSEKMAESQEVGWHRVGKDISYFKNNLINGDGATMYSLTFSFEFPYDYDRVFFAFCFPYTYTDLMEYLSKIENEPTKRTLCKQRLLCRTLAGNLVPLLTVTSRASDIGPVKKKVVIISARVHPGESNSSWIMKGLLDFILADSSKAELLRKQLIFKIVPMLNPDGVVVGNYRCSLTGRDLNRQYQSSLKEAFPTAWYLKNLLTRMQRDHDILLFCDIHGHSRKYNSFIYGCDSKKETTDQQHVFPFLMQKWASDLFSLSCCWYKVQRIKEGTARIAMWRLGVTNSYTLEASMAGSSKGNLAGYHFTTSDYEAIGHHFCEALLEYCTIDDVKDLKAGVICEKLQNADSSDCEESDSSEEEDLCLKVKKITLKGRGLGGKPKNEKGMNS</sequence>
<gene>
    <name evidence="7" type="primary">LOC106468610</name>
</gene>
<evidence type="ECO:0000259" key="5">
    <source>
        <dbReference type="PROSITE" id="PS52035"/>
    </source>
</evidence>
<dbReference type="InterPro" id="IPR040626">
    <property type="entry name" value="Pepdidase_M14_N"/>
</dbReference>
<evidence type="ECO:0000256" key="2">
    <source>
        <dbReference type="ARBA" id="ARBA00005988"/>
    </source>
</evidence>
<evidence type="ECO:0000256" key="4">
    <source>
        <dbReference type="SAM" id="MobiDB-lite"/>
    </source>
</evidence>
<evidence type="ECO:0000313" key="6">
    <source>
        <dbReference type="Proteomes" id="UP000694941"/>
    </source>
</evidence>
<comment type="cofactor">
    <cofactor evidence="1">
        <name>Zn(2+)</name>
        <dbReference type="ChEBI" id="CHEBI:29105"/>
    </cofactor>
</comment>
<dbReference type="PROSITE" id="PS52035">
    <property type="entry name" value="PEPTIDASE_M14"/>
    <property type="match status" value="1"/>
</dbReference>
<dbReference type="Pfam" id="PF00246">
    <property type="entry name" value="Peptidase_M14"/>
    <property type="match status" value="1"/>
</dbReference>
<dbReference type="InterPro" id="IPR000834">
    <property type="entry name" value="Peptidase_M14"/>
</dbReference>
<dbReference type="Proteomes" id="UP000694941">
    <property type="component" value="Unplaced"/>
</dbReference>
<comment type="similarity">
    <text evidence="2 3">Belongs to the peptidase M14 family.</text>
</comment>
<dbReference type="Gene3D" id="3.40.630.10">
    <property type="entry name" value="Zn peptidases"/>
    <property type="match status" value="1"/>
</dbReference>
<keyword evidence="6" id="KW-1185">Reference proteome</keyword>
<proteinExistence type="inferred from homology"/>
<dbReference type="GeneID" id="106468610"/>
<feature type="domain" description="Peptidase M14" evidence="5">
    <location>
        <begin position="387"/>
        <end position="655"/>
    </location>
</feature>
<dbReference type="SUPFAM" id="SSF53187">
    <property type="entry name" value="Zn-dependent exopeptidases"/>
    <property type="match status" value="1"/>
</dbReference>
<dbReference type="InterPro" id="IPR050821">
    <property type="entry name" value="Cytosolic_carboxypeptidase"/>
</dbReference>
<reference evidence="7" key="1">
    <citation type="submission" date="2025-08" db="UniProtKB">
        <authorList>
            <consortium name="RefSeq"/>
        </authorList>
    </citation>
    <scope>IDENTIFICATION</scope>
    <source>
        <tissue evidence="7">Muscle</tissue>
    </source>
</reference>
<feature type="region of interest" description="Disordered" evidence="4">
    <location>
        <begin position="1"/>
        <end position="28"/>
    </location>
</feature>
<protein>
    <submittedName>
        <fullName evidence="7">Cytosolic carboxypeptidase 3-like isoform X1</fullName>
    </submittedName>
</protein>
<name>A0ABM1T9V9_LIMPO</name>